<feature type="transmembrane region" description="Helical" evidence="6">
    <location>
        <begin position="270"/>
        <end position="287"/>
    </location>
</feature>
<evidence type="ECO:0000256" key="1">
    <source>
        <dbReference type="ARBA" id="ARBA00004141"/>
    </source>
</evidence>
<evidence type="ECO:0000256" key="2">
    <source>
        <dbReference type="ARBA" id="ARBA00022692"/>
    </source>
</evidence>
<dbReference type="PANTHER" id="PTHR11040">
    <property type="entry name" value="ZINC/IRON TRANSPORTER"/>
    <property type="match status" value="1"/>
</dbReference>
<sequence>MVLHRISPYAHGGVRDWILTVGKFFGTGVILATAFVHMLPDAMENFSSPCLTAGWLSYGAFAGVFCMIASFALQLLELAAFSRMQAMQKSKQKQSTGDEPAKASLDSRTNTPTYAGHIHSAGFLESDDETFRHIGTFILELGIMMHSVIIGITLSVTANDEFKTLLIALVFHQFFEGIALGTRINELKFKSWGKPLVMGLVYIVTTPVGVAIGIGIHSTFNPNSYSSVLSQAILDSLSAGILLYNAYVSLMSMEISHSAQFHESSAKRKIVCFLSMYVGAGLMSLIGEWA</sequence>
<feature type="transmembrane region" description="Helical" evidence="6">
    <location>
        <begin position="164"/>
        <end position="184"/>
    </location>
</feature>
<keyword evidence="8" id="KW-1185">Reference proteome</keyword>
<name>A0A8H7ET13_9FUNG</name>
<proteinExistence type="predicted"/>
<evidence type="ECO:0000313" key="7">
    <source>
        <dbReference type="EMBL" id="KAF7731467.1"/>
    </source>
</evidence>
<dbReference type="EMBL" id="JABAYA010000010">
    <property type="protein sequence ID" value="KAF7731467.1"/>
    <property type="molecule type" value="Genomic_DNA"/>
</dbReference>
<dbReference type="Proteomes" id="UP000605846">
    <property type="component" value="Unassembled WGS sequence"/>
</dbReference>
<reference evidence="7" key="1">
    <citation type="submission" date="2020-01" db="EMBL/GenBank/DDBJ databases">
        <title>Genome Sequencing of Three Apophysomyces-Like Fungal Strains Confirms a Novel Fungal Genus in the Mucoromycota with divergent Burkholderia-like Endosymbiotic Bacteria.</title>
        <authorList>
            <person name="Stajich J.E."/>
            <person name="Macias A.M."/>
            <person name="Carter-House D."/>
            <person name="Lovett B."/>
            <person name="Kasson L.R."/>
            <person name="Berry K."/>
            <person name="Grigoriev I."/>
            <person name="Chang Y."/>
            <person name="Spatafora J."/>
            <person name="Kasson M.T."/>
        </authorList>
    </citation>
    <scope>NUCLEOTIDE SEQUENCE</scope>
    <source>
        <strain evidence="7">NRRL A-21654</strain>
    </source>
</reference>
<evidence type="ECO:0000256" key="5">
    <source>
        <dbReference type="SAM" id="MobiDB-lite"/>
    </source>
</evidence>
<dbReference type="PANTHER" id="PTHR11040:SF44">
    <property type="entry name" value="PROTEIN ZNTC-RELATED"/>
    <property type="match status" value="1"/>
</dbReference>
<comment type="caution">
    <text evidence="7">The sequence shown here is derived from an EMBL/GenBank/DDBJ whole genome shotgun (WGS) entry which is preliminary data.</text>
</comment>
<feature type="transmembrane region" description="Helical" evidence="6">
    <location>
        <begin position="196"/>
        <end position="216"/>
    </location>
</feature>
<dbReference type="GO" id="GO:0005886">
    <property type="term" value="C:plasma membrane"/>
    <property type="evidence" value="ECO:0007669"/>
    <property type="project" value="TreeGrafter"/>
</dbReference>
<dbReference type="AlphaFoldDB" id="A0A8H7ET13"/>
<evidence type="ECO:0000256" key="3">
    <source>
        <dbReference type="ARBA" id="ARBA00022989"/>
    </source>
</evidence>
<feature type="region of interest" description="Disordered" evidence="5">
    <location>
        <begin position="90"/>
        <end position="112"/>
    </location>
</feature>
<dbReference type="OrthoDB" id="448280at2759"/>
<feature type="transmembrane region" description="Helical" evidence="6">
    <location>
        <begin position="228"/>
        <end position="250"/>
    </location>
</feature>
<protein>
    <submittedName>
        <fullName evidence="7">Uncharacterized protein</fullName>
    </submittedName>
</protein>
<feature type="transmembrane region" description="Helical" evidence="6">
    <location>
        <begin position="137"/>
        <end position="158"/>
    </location>
</feature>
<dbReference type="InterPro" id="IPR003689">
    <property type="entry name" value="ZIP"/>
</dbReference>
<evidence type="ECO:0000256" key="6">
    <source>
        <dbReference type="SAM" id="Phobius"/>
    </source>
</evidence>
<keyword evidence="3 6" id="KW-1133">Transmembrane helix</keyword>
<keyword evidence="2 6" id="KW-0812">Transmembrane</keyword>
<keyword evidence="4 6" id="KW-0472">Membrane</keyword>
<feature type="transmembrane region" description="Helical" evidence="6">
    <location>
        <begin position="21"/>
        <end position="40"/>
    </location>
</feature>
<dbReference type="Pfam" id="PF02535">
    <property type="entry name" value="Zip"/>
    <property type="match status" value="1"/>
</dbReference>
<gene>
    <name evidence="7" type="ORF">EC973_000275</name>
</gene>
<evidence type="ECO:0000313" key="8">
    <source>
        <dbReference type="Proteomes" id="UP000605846"/>
    </source>
</evidence>
<organism evidence="7 8">
    <name type="scientific">Apophysomyces ossiformis</name>
    <dbReference type="NCBI Taxonomy" id="679940"/>
    <lineage>
        <taxon>Eukaryota</taxon>
        <taxon>Fungi</taxon>
        <taxon>Fungi incertae sedis</taxon>
        <taxon>Mucoromycota</taxon>
        <taxon>Mucoromycotina</taxon>
        <taxon>Mucoromycetes</taxon>
        <taxon>Mucorales</taxon>
        <taxon>Mucorineae</taxon>
        <taxon>Mucoraceae</taxon>
        <taxon>Apophysomyces</taxon>
    </lineage>
</organism>
<feature type="transmembrane region" description="Helical" evidence="6">
    <location>
        <begin position="60"/>
        <end position="81"/>
    </location>
</feature>
<comment type="subcellular location">
    <subcellularLocation>
        <location evidence="1">Membrane</location>
        <topology evidence="1">Multi-pass membrane protein</topology>
    </subcellularLocation>
</comment>
<dbReference type="GO" id="GO:0005385">
    <property type="term" value="F:zinc ion transmembrane transporter activity"/>
    <property type="evidence" value="ECO:0007669"/>
    <property type="project" value="TreeGrafter"/>
</dbReference>
<accession>A0A8H7ET13</accession>
<evidence type="ECO:0000256" key="4">
    <source>
        <dbReference type="ARBA" id="ARBA00023136"/>
    </source>
</evidence>